<gene>
    <name evidence="1" type="ORF">DF185_12995</name>
</gene>
<proteinExistence type="predicted"/>
<keyword evidence="2" id="KW-1185">Reference proteome</keyword>
<evidence type="ECO:0000313" key="2">
    <source>
        <dbReference type="Proteomes" id="UP000248079"/>
    </source>
</evidence>
<reference evidence="1 2" key="1">
    <citation type="submission" date="2018-05" db="EMBL/GenBank/DDBJ databases">
        <title>Marinifilum breve JC075T sp. nov., a marine bacterium isolated from Yongle Blue Hole in the South China Sea.</title>
        <authorList>
            <person name="Fu T."/>
        </authorList>
    </citation>
    <scope>NUCLEOTIDE SEQUENCE [LARGE SCALE GENOMIC DNA]</scope>
    <source>
        <strain evidence="1 2">JC075</strain>
    </source>
</reference>
<dbReference type="Proteomes" id="UP000248079">
    <property type="component" value="Unassembled WGS sequence"/>
</dbReference>
<comment type="caution">
    <text evidence="1">The sequence shown here is derived from an EMBL/GenBank/DDBJ whole genome shotgun (WGS) entry which is preliminary data.</text>
</comment>
<protein>
    <submittedName>
        <fullName evidence="1">Uncharacterized protein</fullName>
    </submittedName>
</protein>
<dbReference type="AlphaFoldDB" id="A0A2V3ZWG3"/>
<sequence>MKRMNILIHLSITKENSMNFRYLKLGLVAFLFAGTTNSCSTGSDPEDIIDDIFTVPATYCLNINNGINDIVMNVNAIVMNNLDTKKDVIDDEVPTGVTPTIYRTGEVIDSVVIDYGSEKTISSLGGKFKGKVVVDPVDEKLQKFEIRLQELEVNNFDVTGAFNFDIVGDLAGRDFSVSSSTIKFSFTDQESNVVPFPVSSFEADYKYIRSEEDDVDYVDDIYNLTSDIDITYPNGALMSLTSQSDLLYAYACKNVIGGTALFTLQDIGEGTVNYGGGDTVDHCDGDASVTSHGGTITISM</sequence>
<dbReference type="EMBL" id="QFLI01000005">
    <property type="protein sequence ID" value="PXY00812.1"/>
    <property type="molecule type" value="Genomic_DNA"/>
</dbReference>
<organism evidence="1 2">
    <name type="scientific">Marinifilum breve</name>
    <dbReference type="NCBI Taxonomy" id="2184082"/>
    <lineage>
        <taxon>Bacteria</taxon>
        <taxon>Pseudomonadati</taxon>
        <taxon>Bacteroidota</taxon>
        <taxon>Bacteroidia</taxon>
        <taxon>Marinilabiliales</taxon>
        <taxon>Marinifilaceae</taxon>
    </lineage>
</organism>
<name>A0A2V3ZWG3_9BACT</name>
<evidence type="ECO:0000313" key="1">
    <source>
        <dbReference type="EMBL" id="PXY00812.1"/>
    </source>
</evidence>
<accession>A0A2V3ZWG3</accession>